<feature type="transmembrane region" description="Helical" evidence="1">
    <location>
        <begin position="129"/>
        <end position="147"/>
    </location>
</feature>
<keyword evidence="1" id="KW-0472">Membrane</keyword>
<feature type="transmembrane region" description="Helical" evidence="1">
    <location>
        <begin position="31"/>
        <end position="47"/>
    </location>
</feature>
<feature type="transmembrane region" description="Helical" evidence="1">
    <location>
        <begin position="54"/>
        <end position="73"/>
    </location>
</feature>
<reference evidence="2 3" key="1">
    <citation type="submission" date="2017-10" db="EMBL/GenBank/DDBJ databases">
        <title>The new phylogeny of genus Mycobacterium.</title>
        <authorList>
            <person name="Tortoli E."/>
            <person name="Trovato A."/>
            <person name="Cirillo D.M."/>
        </authorList>
    </citation>
    <scope>NUCLEOTIDE SEQUENCE [LARGE SCALE GENOMIC DNA]</scope>
    <source>
        <strain evidence="2 3">IP141170001</strain>
    </source>
</reference>
<feature type="transmembrane region" description="Helical" evidence="1">
    <location>
        <begin position="162"/>
        <end position="185"/>
    </location>
</feature>
<dbReference type="Proteomes" id="UP000220340">
    <property type="component" value="Unassembled WGS sequence"/>
</dbReference>
<accession>A0A2A7NYQ3</accession>
<keyword evidence="3" id="KW-1185">Reference proteome</keyword>
<keyword evidence="1" id="KW-0812">Transmembrane</keyword>
<evidence type="ECO:0000313" key="2">
    <source>
        <dbReference type="EMBL" id="PEG55501.1"/>
    </source>
</evidence>
<protein>
    <submittedName>
        <fullName evidence="2">Uncharacterized protein</fullName>
    </submittedName>
</protein>
<dbReference type="AlphaFoldDB" id="A0A2A7NYQ3"/>
<comment type="caution">
    <text evidence="2">The sequence shown here is derived from an EMBL/GenBank/DDBJ whole genome shotgun (WGS) entry which is preliminary data.</text>
</comment>
<keyword evidence="1" id="KW-1133">Transmembrane helix</keyword>
<dbReference type="OrthoDB" id="4764216at2"/>
<evidence type="ECO:0000256" key="1">
    <source>
        <dbReference type="SAM" id="Phobius"/>
    </source>
</evidence>
<name>A0A2A7NYQ3_9MYCO</name>
<gene>
    <name evidence="2" type="ORF">CRI78_06215</name>
</gene>
<dbReference type="EMBL" id="PDCR01000006">
    <property type="protein sequence ID" value="PEG55501.1"/>
    <property type="molecule type" value="Genomic_DNA"/>
</dbReference>
<feature type="transmembrane region" description="Helical" evidence="1">
    <location>
        <begin position="103"/>
        <end position="122"/>
    </location>
</feature>
<dbReference type="RefSeq" id="WP_079244063.1">
    <property type="nucleotide sequence ID" value="NZ_BAAATC010000014.1"/>
</dbReference>
<sequence>MIDNISLISAVAGLAAMALAPRKNVRAGRTVYWAGAAVTATSAYFVAQPQGWKSALGAVVFFGVAAAFIAYTYTPFLSIKGRVISFYSRSPQPYGAGVTANRSWWRLLAAMTVLTIGIIAYFFGEGGPWLAIAATLGIVISGSSFGYRDALLGAGFASGQRIQFFLTSAVTLGVFLIAYLAAYFLSPRRLAGREQYGRHAGPTGLG</sequence>
<organism evidence="2 3">
    <name type="scientific">Mycolicibacterium diernhoferi</name>
    <dbReference type="NCBI Taxonomy" id="1801"/>
    <lineage>
        <taxon>Bacteria</taxon>
        <taxon>Bacillati</taxon>
        <taxon>Actinomycetota</taxon>
        <taxon>Actinomycetes</taxon>
        <taxon>Mycobacteriales</taxon>
        <taxon>Mycobacteriaceae</taxon>
        <taxon>Mycolicibacterium</taxon>
    </lineage>
</organism>
<evidence type="ECO:0000313" key="3">
    <source>
        <dbReference type="Proteomes" id="UP000220340"/>
    </source>
</evidence>
<proteinExistence type="predicted"/>